<sequence>MEVSRLKTKVRLLAHYQEGLLENEINEFLGGLELNGGEIIDIKYSSAVCLDKNSKSNDGTLELYSALVIYQIQKK</sequence>
<evidence type="ECO:0000313" key="2">
    <source>
        <dbReference type="Proteomes" id="UP000641588"/>
    </source>
</evidence>
<evidence type="ECO:0000313" key="1">
    <source>
        <dbReference type="EMBL" id="NOU94414.1"/>
    </source>
</evidence>
<protein>
    <submittedName>
        <fullName evidence="1">Sporulation protein Cse60</fullName>
    </submittedName>
</protein>
<dbReference type="Proteomes" id="UP000641588">
    <property type="component" value="Unassembled WGS sequence"/>
</dbReference>
<keyword evidence="2" id="KW-1185">Reference proteome</keyword>
<proteinExistence type="predicted"/>
<dbReference type="EMBL" id="WHOD01000055">
    <property type="protein sequence ID" value="NOU94414.1"/>
    <property type="molecule type" value="Genomic_DNA"/>
</dbReference>
<organism evidence="1 2">
    <name type="scientific">Paenibacillus foliorum</name>
    <dbReference type="NCBI Taxonomy" id="2654974"/>
    <lineage>
        <taxon>Bacteria</taxon>
        <taxon>Bacillati</taxon>
        <taxon>Bacillota</taxon>
        <taxon>Bacilli</taxon>
        <taxon>Bacillales</taxon>
        <taxon>Paenibacillaceae</taxon>
        <taxon>Paenibacillus</taxon>
    </lineage>
</organism>
<accession>A0A972GPD7</accession>
<gene>
    <name evidence="1" type="ORF">GC093_14470</name>
</gene>
<name>A0A972GPD7_9BACL</name>
<dbReference type="AlphaFoldDB" id="A0A972GPD7"/>
<dbReference type="InterPro" id="IPR020296">
    <property type="entry name" value="Spore_Cse60"/>
</dbReference>
<comment type="caution">
    <text evidence="1">The sequence shown here is derived from an EMBL/GenBank/DDBJ whole genome shotgun (WGS) entry which is preliminary data.</text>
</comment>
<dbReference type="Pfam" id="PF10957">
    <property type="entry name" value="Spore_Cse60"/>
    <property type="match status" value="1"/>
</dbReference>
<reference evidence="1" key="1">
    <citation type="submission" date="2019-10" db="EMBL/GenBank/DDBJ databases">
        <title>Description of Paenibacillus glebae sp. nov.</title>
        <authorList>
            <person name="Carlier A."/>
            <person name="Qi S."/>
        </authorList>
    </citation>
    <scope>NUCLEOTIDE SEQUENCE</scope>
    <source>
        <strain evidence="1">LMG 31456</strain>
    </source>
</reference>